<feature type="transmembrane region" description="Helical" evidence="1">
    <location>
        <begin position="12"/>
        <end position="32"/>
    </location>
</feature>
<evidence type="ECO:0000256" key="1">
    <source>
        <dbReference type="SAM" id="Phobius"/>
    </source>
</evidence>
<dbReference type="KEGG" id="nva:G3M78_10650"/>
<dbReference type="AlphaFoldDB" id="A0A7T0G3V6"/>
<accession>A0A7T0G3V6</accession>
<dbReference type="Proteomes" id="UP000594464">
    <property type="component" value="Chromosome"/>
</dbReference>
<reference evidence="3" key="1">
    <citation type="submission" date="2020-02" db="EMBL/GenBank/DDBJ databases">
        <title>Genomic and physiological characterization of two novel Nitrospinaceae genera.</title>
        <authorList>
            <person name="Mueller A.J."/>
            <person name="Jung M.-Y."/>
            <person name="Strachan C.R."/>
            <person name="Herbold C.W."/>
            <person name="Kirkegaard R.H."/>
            <person name="Daims H."/>
        </authorList>
    </citation>
    <scope>NUCLEOTIDE SEQUENCE [LARGE SCALE GENOMIC DNA]</scope>
</reference>
<evidence type="ECO:0000313" key="3">
    <source>
        <dbReference type="Proteomes" id="UP000594464"/>
    </source>
</evidence>
<name>A0A7T0G3V6_9BACT</name>
<keyword evidence="1" id="KW-0812">Transmembrane</keyword>
<evidence type="ECO:0000313" key="2">
    <source>
        <dbReference type="EMBL" id="QPJ65825.1"/>
    </source>
</evidence>
<dbReference type="InterPro" id="IPR036280">
    <property type="entry name" value="Multihaem_cyt_sf"/>
</dbReference>
<keyword evidence="1" id="KW-0472">Membrane</keyword>
<proteinExistence type="predicted"/>
<keyword evidence="1" id="KW-1133">Transmembrane helix</keyword>
<dbReference type="EMBL" id="CP048620">
    <property type="protein sequence ID" value="QPJ65825.1"/>
    <property type="molecule type" value="Genomic_DNA"/>
</dbReference>
<dbReference type="SUPFAM" id="SSF48695">
    <property type="entry name" value="Multiheme cytochromes"/>
    <property type="match status" value="1"/>
</dbReference>
<protein>
    <submittedName>
        <fullName evidence="2">Uncharacterized protein</fullName>
    </submittedName>
</protein>
<gene>
    <name evidence="2" type="ORF">G3M78_10650</name>
</gene>
<organism evidence="2 3">
    <name type="scientific">Candidatus Nitrohelix vancouverensis</name>
    <dbReference type="NCBI Taxonomy" id="2705534"/>
    <lineage>
        <taxon>Bacteria</taxon>
        <taxon>Pseudomonadati</taxon>
        <taxon>Nitrospinota/Tectimicrobiota group</taxon>
        <taxon>Nitrospinota</taxon>
        <taxon>Nitrospinia</taxon>
        <taxon>Nitrospinales</taxon>
        <taxon>Nitrospinaceae</taxon>
        <taxon>Candidatus Nitrohelix</taxon>
    </lineage>
</organism>
<sequence>MARKKNTGQRNFFRFMAFIGVVTIGTIGYGFLTAAPALSPIPEHQGSANAETCLSCHMTESENIPIMPHRPMSTCTFCHSDENLASATDELKTQSDETPEG</sequence>